<name>A0A0F3II69_9GAMM</name>
<protein>
    <recommendedName>
        <fullName evidence="3">DAC domain-containing protein</fullName>
    </recommendedName>
</protein>
<dbReference type="Proteomes" id="UP000033684">
    <property type="component" value="Unassembled WGS sequence"/>
</dbReference>
<gene>
    <name evidence="1" type="ORF">VZ94_11780</name>
</gene>
<sequence>MTPSVFICNSISELIQRAGVGEYVPLSKEVPLESAGPALLKAAAPLCRDNWRIYIERLDDNKNCRYGVFCGSSDPSSLTVDEVILENDGFSINFPVIKIAQSSTNKVEVRTNAGSVIEFRFNDDIDVHELNSQTQIQGLASTITADIDEDRVMFSSFVERLLSSAIKNSHGTLIAVVLSSSDTLPQTLQDFVQLNPKVNLYERFRLHLDEGKTAISVSRLQAAVELISGFICSDGITIFNSAGCVLGYRAFIRSNVDNPSSEGGARSRAFTAMKQLIGTELDAAFFKSQDGQIKFYRNRLEDKTQ</sequence>
<dbReference type="EMBL" id="LAJX01000116">
    <property type="protein sequence ID" value="KJV06362.1"/>
    <property type="molecule type" value="Genomic_DNA"/>
</dbReference>
<accession>A0A0F3II69</accession>
<keyword evidence="2" id="KW-1185">Reference proteome</keyword>
<organism evidence="1 2">
    <name type="scientific">Methylocucumis oryzae</name>
    <dbReference type="NCBI Taxonomy" id="1632867"/>
    <lineage>
        <taxon>Bacteria</taxon>
        <taxon>Pseudomonadati</taxon>
        <taxon>Pseudomonadota</taxon>
        <taxon>Gammaproteobacteria</taxon>
        <taxon>Methylococcales</taxon>
        <taxon>Methylococcaceae</taxon>
        <taxon>Methylocucumis</taxon>
    </lineage>
</organism>
<comment type="caution">
    <text evidence="1">The sequence shown here is derived from an EMBL/GenBank/DDBJ whole genome shotgun (WGS) entry which is preliminary data.</text>
</comment>
<reference evidence="1 2" key="2">
    <citation type="journal article" date="2016" name="Microb. Ecol.">
        <title>Genome Characteristics of a Novel Type I Methanotroph (Sn10-6) Isolated from a Flooded Indian Rice Field.</title>
        <authorList>
            <person name="Rahalkar M.C."/>
            <person name="Pandit P.S."/>
            <person name="Dhakephalkar P.K."/>
            <person name="Pore S."/>
            <person name="Arora P."/>
            <person name="Kapse N."/>
        </authorList>
    </citation>
    <scope>NUCLEOTIDE SEQUENCE [LARGE SCALE GENOMIC DNA]</scope>
    <source>
        <strain evidence="1 2">Sn10-6</strain>
    </source>
</reference>
<reference evidence="2" key="1">
    <citation type="submission" date="2015-03" db="EMBL/GenBank/DDBJ databases">
        <title>Draft genome sequence of a novel methanotroph (Sn10-6) isolated from flooded ricefield rhizosphere in India.</title>
        <authorList>
            <person name="Pandit P.S."/>
            <person name="Pore S.D."/>
            <person name="Arora P."/>
            <person name="Kapse N.G."/>
            <person name="Dhakephalkar P.K."/>
            <person name="Rahalkar M.C."/>
        </authorList>
    </citation>
    <scope>NUCLEOTIDE SEQUENCE [LARGE SCALE GENOMIC DNA]</scope>
    <source>
        <strain evidence="2">Sn10-6</strain>
    </source>
</reference>
<evidence type="ECO:0008006" key="3">
    <source>
        <dbReference type="Google" id="ProtNLM"/>
    </source>
</evidence>
<evidence type="ECO:0000313" key="2">
    <source>
        <dbReference type="Proteomes" id="UP000033684"/>
    </source>
</evidence>
<dbReference type="AlphaFoldDB" id="A0A0F3II69"/>
<dbReference type="OrthoDB" id="5897114at2"/>
<proteinExistence type="predicted"/>
<dbReference type="RefSeq" id="WP_045779374.1">
    <property type="nucleotide sequence ID" value="NZ_LAJX01000116.1"/>
</dbReference>
<evidence type="ECO:0000313" key="1">
    <source>
        <dbReference type="EMBL" id="KJV06362.1"/>
    </source>
</evidence>